<sequence length="263" mass="30618">MVSPKKTTVVGIKLMEQEFFLWDLLRNEYQKSFSEIITSTVARYLELKMATPITDSGLIFKLKQLFEKVKFKKESRTLTFRIKSTVLKEWDRFCEQRFISRTALVKQAMNGRIDPVIGRFLKYSDPYIIRLQKILNNMISRIGLMEYEDIAAIFEGIDRTVLNHMLNTLEEKGIIGRKGWNTYVPANSTAGMTDALLIAGNLGRFVESMNEVSDDFEMSDHDSLLNVVFQYFEAIFARKGTTQFNFDVQNLRETKERMIELLK</sequence>
<evidence type="ECO:0000313" key="1">
    <source>
        <dbReference type="EMBL" id="UYP45644.1"/>
    </source>
</evidence>
<organism evidence="1 2">
    <name type="scientific">Candidatus Lokiarchaeum ossiferum</name>
    <dbReference type="NCBI Taxonomy" id="2951803"/>
    <lineage>
        <taxon>Archaea</taxon>
        <taxon>Promethearchaeati</taxon>
        <taxon>Promethearchaeota</taxon>
        <taxon>Promethearchaeia</taxon>
        <taxon>Promethearchaeales</taxon>
        <taxon>Promethearchaeaceae</taxon>
        <taxon>Candidatus Lokiarchaeum</taxon>
    </lineage>
</organism>
<name>A0ABY6HT47_9ARCH</name>
<reference evidence="1" key="1">
    <citation type="submission" date="2022-09" db="EMBL/GenBank/DDBJ databases">
        <title>Actin cytoskeleton and complex cell architecture in an #Asgard archaeon.</title>
        <authorList>
            <person name="Ponce Toledo R.I."/>
            <person name="Schleper C."/>
            <person name="Rodrigues Oliveira T."/>
            <person name="Wollweber F."/>
            <person name="Xu J."/>
            <person name="Rittmann S."/>
            <person name="Klingl A."/>
            <person name="Pilhofer M."/>
        </authorList>
    </citation>
    <scope>NUCLEOTIDE SEQUENCE</scope>
    <source>
        <strain evidence="1">B-35</strain>
    </source>
</reference>
<dbReference type="EMBL" id="CP104013">
    <property type="protein sequence ID" value="UYP45644.1"/>
    <property type="molecule type" value="Genomic_DNA"/>
</dbReference>
<gene>
    <name evidence="1" type="ORF">NEF87_001929</name>
</gene>
<dbReference type="Proteomes" id="UP001208689">
    <property type="component" value="Chromosome"/>
</dbReference>
<proteinExistence type="predicted"/>
<protein>
    <submittedName>
        <fullName evidence="1">Uncharacterized protein</fullName>
    </submittedName>
</protein>
<keyword evidence="2" id="KW-1185">Reference proteome</keyword>
<evidence type="ECO:0000313" key="2">
    <source>
        <dbReference type="Proteomes" id="UP001208689"/>
    </source>
</evidence>
<accession>A0ABY6HT47</accession>